<protein>
    <submittedName>
        <fullName evidence="3">Undecaprenyl-diphosphatase</fullName>
    </submittedName>
</protein>
<dbReference type="STRING" id="1159016.SAMN02927937_02167"/>
<dbReference type="PANTHER" id="PTHR14969:SF13">
    <property type="entry name" value="AT30094P"/>
    <property type="match status" value="1"/>
</dbReference>
<feature type="transmembrane region" description="Helical" evidence="1">
    <location>
        <begin position="133"/>
        <end position="151"/>
    </location>
</feature>
<proteinExistence type="predicted"/>
<dbReference type="PANTHER" id="PTHR14969">
    <property type="entry name" value="SPHINGOSINE-1-PHOSPHATE PHOSPHOHYDROLASE"/>
    <property type="match status" value="1"/>
</dbReference>
<keyword evidence="4" id="KW-1185">Reference proteome</keyword>
<dbReference type="SUPFAM" id="SSF48317">
    <property type="entry name" value="Acid phosphatase/Vanadium-dependent haloperoxidase"/>
    <property type="match status" value="1"/>
</dbReference>
<dbReference type="RefSeq" id="WP_091100453.1">
    <property type="nucleotide sequence ID" value="NZ_FNXE01000032.1"/>
</dbReference>
<dbReference type="Gene3D" id="1.20.144.10">
    <property type="entry name" value="Phosphatidic acid phosphatase type 2/haloperoxidase"/>
    <property type="match status" value="1"/>
</dbReference>
<dbReference type="InterPro" id="IPR036938">
    <property type="entry name" value="PAP2/HPO_sf"/>
</dbReference>
<evidence type="ECO:0000259" key="2">
    <source>
        <dbReference type="SMART" id="SM00014"/>
    </source>
</evidence>
<dbReference type="EMBL" id="FNXE01000032">
    <property type="protein sequence ID" value="SEH92522.1"/>
    <property type="molecule type" value="Genomic_DNA"/>
</dbReference>
<name>A0A1H6LUY9_9FLAO</name>
<reference evidence="3 4" key="1">
    <citation type="submission" date="2016-10" db="EMBL/GenBank/DDBJ databases">
        <authorList>
            <person name="de Groot N.N."/>
        </authorList>
    </citation>
    <scope>NUCLEOTIDE SEQUENCE [LARGE SCALE GENOMIC DNA]</scope>
    <source>
        <strain evidence="3 4">CGMCC 1.10825</strain>
    </source>
</reference>
<dbReference type="AlphaFoldDB" id="A0A1H6LUY9"/>
<feature type="transmembrane region" description="Helical" evidence="1">
    <location>
        <begin position="56"/>
        <end position="75"/>
    </location>
</feature>
<feature type="transmembrane region" description="Helical" evidence="1">
    <location>
        <begin position="27"/>
        <end position="49"/>
    </location>
</feature>
<dbReference type="Proteomes" id="UP000199634">
    <property type="component" value="Unassembled WGS sequence"/>
</dbReference>
<evidence type="ECO:0000313" key="4">
    <source>
        <dbReference type="Proteomes" id="UP000199634"/>
    </source>
</evidence>
<gene>
    <name evidence="3" type="ORF">SAMN02927937_02167</name>
</gene>
<organism evidence="3 4">
    <name type="scientific">Paenimyroides marinum</name>
    <dbReference type="NCBI Taxonomy" id="1159016"/>
    <lineage>
        <taxon>Bacteria</taxon>
        <taxon>Pseudomonadati</taxon>
        <taxon>Bacteroidota</taxon>
        <taxon>Flavobacteriia</taxon>
        <taxon>Flavobacteriales</taxon>
        <taxon>Flavobacteriaceae</taxon>
        <taxon>Paenimyroides</taxon>
    </lineage>
</organism>
<evidence type="ECO:0000256" key="1">
    <source>
        <dbReference type="SAM" id="Phobius"/>
    </source>
</evidence>
<dbReference type="OrthoDB" id="9789113at2"/>
<keyword evidence="1" id="KW-1133">Transmembrane helix</keyword>
<keyword evidence="1" id="KW-0472">Membrane</keyword>
<feature type="domain" description="Phosphatidic acid phosphatase type 2/haloperoxidase" evidence="2">
    <location>
        <begin position="60"/>
        <end position="174"/>
    </location>
</feature>
<sequence length="196" mass="23470">MLENIISKDQQLLIYLNNLGTEFWDPVFMYITHQINWWPFFLVLIFLLLKKISLKQFGLLVLVLALFFLFTDQTTNLVKNTVMRLRPVNESLVEPYLRILTKRGSFSFFSGHASNSSGATLIIFLILRKYYKYAWLIFFFPLLFAYTRIYLALHYPLDILCGYIFGILSGFLFYVIFRYFNNKYHLKDKQQKNAFW</sequence>
<dbReference type="SMART" id="SM00014">
    <property type="entry name" value="acidPPc"/>
    <property type="match status" value="1"/>
</dbReference>
<feature type="transmembrane region" description="Helical" evidence="1">
    <location>
        <begin position="157"/>
        <end position="177"/>
    </location>
</feature>
<keyword evidence="1" id="KW-0812">Transmembrane</keyword>
<evidence type="ECO:0000313" key="3">
    <source>
        <dbReference type="EMBL" id="SEH92522.1"/>
    </source>
</evidence>
<accession>A0A1H6LUY9</accession>
<dbReference type="Pfam" id="PF01569">
    <property type="entry name" value="PAP2"/>
    <property type="match status" value="1"/>
</dbReference>
<feature type="transmembrane region" description="Helical" evidence="1">
    <location>
        <begin position="106"/>
        <end position="126"/>
    </location>
</feature>
<dbReference type="InterPro" id="IPR000326">
    <property type="entry name" value="PAP2/HPO"/>
</dbReference>